<feature type="transmembrane region" description="Helical" evidence="8">
    <location>
        <begin position="171"/>
        <end position="193"/>
    </location>
</feature>
<dbReference type="InterPro" id="IPR052017">
    <property type="entry name" value="TSUP"/>
</dbReference>
<feature type="transmembrane region" description="Helical" evidence="8">
    <location>
        <begin position="205"/>
        <end position="223"/>
    </location>
</feature>
<evidence type="ECO:0000256" key="1">
    <source>
        <dbReference type="ARBA" id="ARBA00004651"/>
    </source>
</evidence>
<dbReference type="EMBL" id="MSDO01000001">
    <property type="protein sequence ID" value="OLO06104.1"/>
    <property type="molecule type" value="Genomic_DNA"/>
</dbReference>
<keyword evidence="6 8" id="KW-1133">Transmembrane helix</keyword>
<name>A0A1Q8SXG4_9GAMM</name>
<keyword evidence="4 8" id="KW-1003">Cell membrane</keyword>
<evidence type="ECO:0000256" key="3">
    <source>
        <dbReference type="ARBA" id="ARBA00022448"/>
    </source>
</evidence>
<comment type="caution">
    <text evidence="9">The sequence shown here is derived from an EMBL/GenBank/DDBJ whole genome shotgun (WGS) entry which is preliminary data.</text>
</comment>
<keyword evidence="10" id="KW-1185">Reference proteome</keyword>
<evidence type="ECO:0000256" key="2">
    <source>
        <dbReference type="ARBA" id="ARBA00009142"/>
    </source>
</evidence>
<evidence type="ECO:0000313" key="10">
    <source>
        <dbReference type="Proteomes" id="UP000186878"/>
    </source>
</evidence>
<dbReference type="STRING" id="404433.BTW07_00990"/>
<dbReference type="OrthoDB" id="5739612at2"/>
<keyword evidence="7 8" id="KW-0472">Membrane</keyword>
<protein>
    <recommendedName>
        <fullName evidence="8">Probable membrane transporter protein</fullName>
    </recommendedName>
</protein>
<gene>
    <name evidence="9" type="ORF">BTW07_00990</name>
</gene>
<dbReference type="Pfam" id="PF01925">
    <property type="entry name" value="TauE"/>
    <property type="match status" value="1"/>
</dbReference>
<dbReference type="PANTHER" id="PTHR30269:SF37">
    <property type="entry name" value="MEMBRANE TRANSPORTER PROTEIN"/>
    <property type="match status" value="1"/>
</dbReference>
<dbReference type="InterPro" id="IPR002781">
    <property type="entry name" value="TM_pro_TauE-like"/>
</dbReference>
<reference evidence="9 10" key="1">
    <citation type="submission" date="2016-12" db="EMBL/GenBank/DDBJ databases">
        <title>Draft genome sequences of strains Salinicola socius SMB35, Salinicola sp. MH3R3-1 and Chromohalobacter sp. SMB17 from the Verkhnekamsk potash mining region of Russia.</title>
        <authorList>
            <person name="Mavrodi D.V."/>
            <person name="Olsson B.E."/>
            <person name="Korsakova E.S."/>
            <person name="Pyankova A."/>
            <person name="Mavrodi O.V."/>
            <person name="Plotnikova E.G."/>
        </authorList>
    </citation>
    <scope>NUCLEOTIDE SEQUENCE [LARGE SCALE GENOMIC DNA]</scope>
    <source>
        <strain evidence="9 10">SMB35</strain>
    </source>
</reference>
<evidence type="ECO:0000256" key="8">
    <source>
        <dbReference type="RuleBase" id="RU363041"/>
    </source>
</evidence>
<comment type="subcellular location">
    <subcellularLocation>
        <location evidence="1 8">Cell membrane</location>
        <topology evidence="1 8">Multi-pass membrane protein</topology>
    </subcellularLocation>
</comment>
<feature type="transmembrane region" description="Helical" evidence="8">
    <location>
        <begin position="229"/>
        <end position="248"/>
    </location>
</feature>
<accession>A0A1Q8SXG4</accession>
<feature type="transmembrane region" description="Helical" evidence="8">
    <location>
        <begin position="27"/>
        <end position="50"/>
    </location>
</feature>
<comment type="similarity">
    <text evidence="2 8">Belongs to the 4-toluene sulfonate uptake permease (TSUP) (TC 2.A.102) family.</text>
</comment>
<dbReference type="AlphaFoldDB" id="A0A1Q8SXG4"/>
<organism evidence="9 10">
    <name type="scientific">Salinicola socius</name>
    <dbReference type="NCBI Taxonomy" id="404433"/>
    <lineage>
        <taxon>Bacteria</taxon>
        <taxon>Pseudomonadati</taxon>
        <taxon>Pseudomonadota</taxon>
        <taxon>Gammaproteobacteria</taxon>
        <taxon>Oceanospirillales</taxon>
        <taxon>Halomonadaceae</taxon>
        <taxon>Salinicola</taxon>
    </lineage>
</organism>
<dbReference type="PANTHER" id="PTHR30269">
    <property type="entry name" value="TRANSMEMBRANE PROTEIN YFCA"/>
    <property type="match status" value="1"/>
</dbReference>
<dbReference type="Proteomes" id="UP000186878">
    <property type="component" value="Unassembled WGS sequence"/>
</dbReference>
<evidence type="ECO:0000256" key="5">
    <source>
        <dbReference type="ARBA" id="ARBA00022692"/>
    </source>
</evidence>
<feature type="transmembrane region" description="Helical" evidence="8">
    <location>
        <begin position="133"/>
        <end position="151"/>
    </location>
</feature>
<proteinExistence type="inferred from homology"/>
<feature type="transmembrane region" description="Helical" evidence="8">
    <location>
        <begin position="71"/>
        <end position="89"/>
    </location>
</feature>
<evidence type="ECO:0000256" key="7">
    <source>
        <dbReference type="ARBA" id="ARBA00023136"/>
    </source>
</evidence>
<evidence type="ECO:0000313" key="9">
    <source>
        <dbReference type="EMBL" id="OLO06104.1"/>
    </source>
</evidence>
<feature type="transmembrane region" description="Helical" evidence="8">
    <location>
        <begin position="95"/>
        <end position="112"/>
    </location>
</feature>
<evidence type="ECO:0000256" key="6">
    <source>
        <dbReference type="ARBA" id="ARBA00022989"/>
    </source>
</evidence>
<evidence type="ECO:0000256" key="4">
    <source>
        <dbReference type="ARBA" id="ARBA00022475"/>
    </source>
</evidence>
<dbReference type="GO" id="GO:0005886">
    <property type="term" value="C:plasma membrane"/>
    <property type="evidence" value="ECO:0007669"/>
    <property type="project" value="UniProtKB-SubCell"/>
</dbReference>
<keyword evidence="3" id="KW-0813">Transport</keyword>
<sequence length="254" mass="26688">MLWPAVGLACFAGFVRGYCGFGFAMLLALGLMLFLPPIEAVPLALLLDLVTSVGLWRRAGRLADWPRLRRLLCGMVVATALGVGLMASLPTAPMRIAVALLALTGAVALLLRRESPVEAEEPAPARAGSGKKGSWSSVAAGGISGLCMTLASSGGPPLMLYLLHQRLHPKALRATAIMFFAASSTASLIGLTLAAELGRETLIRAAWLVAPALIGNILGQWAFEHSRPRSMRATVAPLLIVLSVWVLAREAGYG</sequence>
<keyword evidence="5 8" id="KW-0812">Transmembrane</keyword>